<dbReference type="EC" id="2.7.13.3" evidence="2"/>
<evidence type="ECO:0000256" key="5">
    <source>
        <dbReference type="ARBA" id="ARBA00022777"/>
    </source>
</evidence>
<dbReference type="SUPFAM" id="SSF55785">
    <property type="entry name" value="PYP-like sensor domain (PAS domain)"/>
    <property type="match status" value="3"/>
</dbReference>
<dbReference type="PANTHER" id="PTHR43304:SF1">
    <property type="entry name" value="PAC DOMAIN-CONTAINING PROTEIN"/>
    <property type="match status" value="1"/>
</dbReference>
<evidence type="ECO:0000313" key="8">
    <source>
        <dbReference type="EMBL" id="PWG81122.1"/>
    </source>
</evidence>
<dbReference type="RefSeq" id="WP_109415507.1">
    <property type="nucleotide sequence ID" value="NZ_QEAS01000006.1"/>
</dbReference>
<dbReference type="CDD" id="cd00082">
    <property type="entry name" value="HisKA"/>
    <property type="match status" value="1"/>
</dbReference>
<evidence type="ECO:0000256" key="2">
    <source>
        <dbReference type="ARBA" id="ARBA00012438"/>
    </source>
</evidence>
<feature type="domain" description="PAS" evidence="6">
    <location>
        <begin position="129"/>
        <end position="193"/>
    </location>
</feature>
<evidence type="ECO:0000256" key="3">
    <source>
        <dbReference type="ARBA" id="ARBA00022553"/>
    </source>
</evidence>
<dbReference type="SUPFAM" id="SSF47384">
    <property type="entry name" value="Homodimeric domain of signal transducing histidine kinase"/>
    <property type="match status" value="1"/>
</dbReference>
<proteinExistence type="predicted"/>
<dbReference type="CDD" id="cd00130">
    <property type="entry name" value="PAS"/>
    <property type="match status" value="2"/>
</dbReference>
<dbReference type="PROSITE" id="PS50113">
    <property type="entry name" value="PAC"/>
    <property type="match status" value="1"/>
</dbReference>
<name>A0A2U2PIM6_9SPHI</name>
<protein>
    <recommendedName>
        <fullName evidence="2">histidine kinase</fullName>
        <ecNumber evidence="2">2.7.13.3</ecNumber>
    </recommendedName>
</protein>
<evidence type="ECO:0000313" key="9">
    <source>
        <dbReference type="Proteomes" id="UP000245647"/>
    </source>
</evidence>
<organism evidence="8 9">
    <name type="scientific">Pararcticibacter amylolyticus</name>
    <dbReference type="NCBI Taxonomy" id="2173175"/>
    <lineage>
        <taxon>Bacteria</taxon>
        <taxon>Pseudomonadati</taxon>
        <taxon>Bacteroidota</taxon>
        <taxon>Sphingobacteriia</taxon>
        <taxon>Sphingobacteriales</taxon>
        <taxon>Sphingobacteriaceae</taxon>
        <taxon>Pararcticibacter</taxon>
    </lineage>
</organism>
<evidence type="ECO:0000256" key="1">
    <source>
        <dbReference type="ARBA" id="ARBA00000085"/>
    </source>
</evidence>
<evidence type="ECO:0000259" key="6">
    <source>
        <dbReference type="PROSITE" id="PS50112"/>
    </source>
</evidence>
<dbReference type="GO" id="GO:0000155">
    <property type="term" value="F:phosphorelay sensor kinase activity"/>
    <property type="evidence" value="ECO:0007669"/>
    <property type="project" value="InterPro"/>
</dbReference>
<dbReference type="SMART" id="SM00388">
    <property type="entry name" value="HisKA"/>
    <property type="match status" value="1"/>
</dbReference>
<dbReference type="PANTHER" id="PTHR43304">
    <property type="entry name" value="PHYTOCHROME-LIKE PROTEIN CPH1"/>
    <property type="match status" value="1"/>
</dbReference>
<dbReference type="InterPro" id="IPR013656">
    <property type="entry name" value="PAS_4"/>
</dbReference>
<keyword evidence="5" id="KW-0418">Kinase</keyword>
<accession>A0A2U2PIM6</accession>
<dbReference type="InterPro" id="IPR036097">
    <property type="entry name" value="HisK_dim/P_sf"/>
</dbReference>
<dbReference type="InterPro" id="IPR000014">
    <property type="entry name" value="PAS"/>
</dbReference>
<evidence type="ECO:0000259" key="7">
    <source>
        <dbReference type="PROSITE" id="PS50113"/>
    </source>
</evidence>
<dbReference type="InterPro" id="IPR000700">
    <property type="entry name" value="PAS-assoc_C"/>
</dbReference>
<comment type="catalytic activity">
    <reaction evidence="1">
        <text>ATP + protein L-histidine = ADP + protein N-phospho-L-histidine.</text>
        <dbReference type="EC" id="2.7.13.3"/>
    </reaction>
</comment>
<dbReference type="AlphaFoldDB" id="A0A2U2PIM6"/>
<dbReference type="Pfam" id="PF13188">
    <property type="entry name" value="PAS_8"/>
    <property type="match status" value="1"/>
</dbReference>
<dbReference type="EMBL" id="QEAS01000006">
    <property type="protein sequence ID" value="PWG81122.1"/>
    <property type="molecule type" value="Genomic_DNA"/>
</dbReference>
<feature type="domain" description="PAC" evidence="7">
    <location>
        <begin position="75"/>
        <end position="128"/>
    </location>
</feature>
<dbReference type="OrthoDB" id="6231665at2"/>
<dbReference type="SMART" id="SM00086">
    <property type="entry name" value="PAC"/>
    <property type="match status" value="3"/>
</dbReference>
<dbReference type="NCBIfam" id="TIGR00229">
    <property type="entry name" value="sensory_box"/>
    <property type="match status" value="3"/>
</dbReference>
<dbReference type="InterPro" id="IPR003661">
    <property type="entry name" value="HisK_dim/P_dom"/>
</dbReference>
<dbReference type="InterPro" id="IPR035965">
    <property type="entry name" value="PAS-like_dom_sf"/>
</dbReference>
<sequence length="462" mass="53487">MDMESQYDFLSFLNDAVWCFDVISQQFRYVNQRLADIYGTSLDVLKDNPFIWRRLVHPDDYSFVDKKMGRLYLGESVEIEYRILVGSLVRWVSDKRSPVADNKGKLEVITGILSDITEKKEAELKLAQSEYIYRSLFDNNPNPLWIYNTETLRFLAVNRAAIDKYGYSEEEFLSMTLADIRPAEDVEKLRATVGKLGRYSHSKGWRHYTKKGQLLYVNISGYSTIYKEQKAEIVMVHDITSQVRNQKEIVIAKRKLDALINNINDLIWSVDRNYRLLSSNLSFQRSVEFLFGKKLLGGDSVFDPSVPKREVEHWKKNYDRVLKGERLLFNMTTSRGGKKTFEIRMLPIMNEHEIIGVVCVGRDIQRKLEAEKRLILQNIELKEVVALASHEIRGPVTSLMGLINIFNKANLSDPFNGEIIGYIEDTINELDGVIHKIVEKSHSIQIDNEAIYSSLQNQSDYE</sequence>
<dbReference type="InterPro" id="IPR001610">
    <property type="entry name" value="PAC"/>
</dbReference>
<dbReference type="SMART" id="SM00091">
    <property type="entry name" value="PAS"/>
    <property type="match status" value="3"/>
</dbReference>
<evidence type="ECO:0000256" key="4">
    <source>
        <dbReference type="ARBA" id="ARBA00022679"/>
    </source>
</evidence>
<keyword evidence="4" id="KW-0808">Transferase</keyword>
<dbReference type="PROSITE" id="PS50112">
    <property type="entry name" value="PAS"/>
    <property type="match status" value="1"/>
</dbReference>
<dbReference type="Gene3D" id="1.10.287.130">
    <property type="match status" value="1"/>
</dbReference>
<dbReference type="InterPro" id="IPR052162">
    <property type="entry name" value="Sensor_kinase/Photoreceptor"/>
</dbReference>
<comment type="caution">
    <text evidence="8">The sequence shown here is derived from an EMBL/GenBank/DDBJ whole genome shotgun (WGS) entry which is preliminary data.</text>
</comment>
<gene>
    <name evidence="8" type="ORF">DDR33_09370</name>
</gene>
<keyword evidence="9" id="KW-1185">Reference proteome</keyword>
<reference evidence="8 9" key="1">
    <citation type="submission" date="2018-04" db="EMBL/GenBank/DDBJ databases">
        <title>Pedobacter chongqingensis sp. nov., isolated from a rottenly hemp rope.</title>
        <authorList>
            <person name="Cai Y."/>
        </authorList>
    </citation>
    <scope>NUCLEOTIDE SEQUENCE [LARGE SCALE GENOMIC DNA]</scope>
    <source>
        <strain evidence="8 9">FJ4-8</strain>
    </source>
</reference>
<keyword evidence="3" id="KW-0597">Phosphoprotein</keyword>
<dbReference type="Proteomes" id="UP000245647">
    <property type="component" value="Unassembled WGS sequence"/>
</dbReference>
<dbReference type="Gene3D" id="3.30.450.20">
    <property type="entry name" value="PAS domain"/>
    <property type="match status" value="3"/>
</dbReference>
<dbReference type="Pfam" id="PF08448">
    <property type="entry name" value="PAS_4"/>
    <property type="match status" value="1"/>
</dbReference>
<dbReference type="InterPro" id="IPR013655">
    <property type="entry name" value="PAS_fold_3"/>
</dbReference>
<dbReference type="Pfam" id="PF08447">
    <property type="entry name" value="PAS_3"/>
    <property type="match status" value="1"/>
</dbReference>